<keyword evidence="2" id="KW-1185">Reference proteome</keyword>
<accession>A0A9J5WX69</accession>
<organism evidence="1 2">
    <name type="scientific">Solanum commersonii</name>
    <name type="common">Commerson's wild potato</name>
    <name type="synonym">Commerson's nightshade</name>
    <dbReference type="NCBI Taxonomy" id="4109"/>
    <lineage>
        <taxon>Eukaryota</taxon>
        <taxon>Viridiplantae</taxon>
        <taxon>Streptophyta</taxon>
        <taxon>Embryophyta</taxon>
        <taxon>Tracheophyta</taxon>
        <taxon>Spermatophyta</taxon>
        <taxon>Magnoliopsida</taxon>
        <taxon>eudicotyledons</taxon>
        <taxon>Gunneridae</taxon>
        <taxon>Pentapetalae</taxon>
        <taxon>asterids</taxon>
        <taxon>lamiids</taxon>
        <taxon>Solanales</taxon>
        <taxon>Solanaceae</taxon>
        <taxon>Solanoideae</taxon>
        <taxon>Solaneae</taxon>
        <taxon>Solanum</taxon>
    </lineage>
</organism>
<proteinExistence type="predicted"/>
<dbReference type="AlphaFoldDB" id="A0A9J5WX69"/>
<dbReference type="Proteomes" id="UP000824120">
    <property type="component" value="Chromosome 10"/>
</dbReference>
<gene>
    <name evidence="1" type="ORF">H5410_050480</name>
</gene>
<dbReference type="EMBL" id="JACXVP010000010">
    <property type="protein sequence ID" value="KAG5579853.1"/>
    <property type="molecule type" value="Genomic_DNA"/>
</dbReference>
<evidence type="ECO:0000313" key="1">
    <source>
        <dbReference type="EMBL" id="KAG5579853.1"/>
    </source>
</evidence>
<reference evidence="1 2" key="1">
    <citation type="submission" date="2020-09" db="EMBL/GenBank/DDBJ databases">
        <title>De no assembly of potato wild relative species, Solanum commersonii.</title>
        <authorList>
            <person name="Cho K."/>
        </authorList>
    </citation>
    <scope>NUCLEOTIDE SEQUENCE [LARGE SCALE GENOMIC DNA]</scope>
    <source>
        <strain evidence="1">LZ3.2</strain>
        <tissue evidence="1">Leaf</tissue>
    </source>
</reference>
<comment type="caution">
    <text evidence="1">The sequence shown here is derived from an EMBL/GenBank/DDBJ whole genome shotgun (WGS) entry which is preliminary data.</text>
</comment>
<protein>
    <submittedName>
        <fullName evidence="1">Uncharacterized protein</fullName>
    </submittedName>
</protein>
<evidence type="ECO:0000313" key="2">
    <source>
        <dbReference type="Proteomes" id="UP000824120"/>
    </source>
</evidence>
<name>A0A9J5WX69_SOLCO</name>
<sequence length="63" mass="7254">MVVPDELLSVNILPPLVDTKLGRKKRKRVKGVGKNFKSKRRNKYSICKISRHKISTCMNNNKS</sequence>